<dbReference type="OrthoDB" id="1933309at2759"/>
<evidence type="ECO:0000256" key="2">
    <source>
        <dbReference type="SAM" id="Phobius"/>
    </source>
</evidence>
<feature type="compositionally biased region" description="Gly residues" evidence="1">
    <location>
        <begin position="320"/>
        <end position="333"/>
    </location>
</feature>
<dbReference type="PANTHER" id="PTHR37198">
    <property type="entry name" value="NUCLEOLIN"/>
    <property type="match status" value="1"/>
</dbReference>
<feature type="transmembrane region" description="Helical" evidence="2">
    <location>
        <begin position="104"/>
        <end position="125"/>
    </location>
</feature>
<feature type="compositionally biased region" description="Basic and acidic residues" evidence="1">
    <location>
        <begin position="338"/>
        <end position="348"/>
    </location>
</feature>
<comment type="caution">
    <text evidence="3">The sequence shown here is derived from an EMBL/GenBank/DDBJ whole genome shotgun (WGS) entry which is preliminary data.</text>
</comment>
<feature type="region of interest" description="Disordered" evidence="1">
    <location>
        <begin position="483"/>
        <end position="506"/>
    </location>
</feature>
<keyword evidence="4" id="KW-1185">Reference proteome</keyword>
<sequence>MRLAPPAVRRAFLLLPEMDWRCRVGESAASFRVSLHIPEGSRTGEKEKMEGAAGEEGGEMADAPCVGVGASGGRGVGLWGGGWKRNIAIAGAAISSAPVVLPPLLILSAVGLAFSVPFGVFFAGYSCNNKIMRSLLPLPAARSPISPQPAQVAGDEAGEEFGRGEEDGEVWEKEEAGKGRTEMGMAEQEGELVGEPTEVEEEPVATSSGEEAGEEREEKRTPEGVRVPEWGEINGRQVFQKAERKEEEEELRGGVPSTKAEEISTAHAAPEKEEGWAQGSGYADEGRRAEEGEEERISASRKAEKNQAEEEKDLVKEGGVAAGVGADEGGNKGLGDAAHAEAARKENVQVEQEVAVAYETGTGKDFVPAPKPKKEGAEGGIRQAQVEEEMILFISAPPEVEREMPLQEGEGSIPVERVGREREGLAAAGPPAAVVVAVAALESEILIHEPSGSGPESITVVAERLADEPDDTEFCVASGDQLPELQQHGYDPDFDEVGTDYISPLI</sequence>
<dbReference type="EMBL" id="NMUH01001502">
    <property type="protein sequence ID" value="MQL92942.1"/>
    <property type="molecule type" value="Genomic_DNA"/>
</dbReference>
<keyword evidence="2" id="KW-1133">Transmembrane helix</keyword>
<name>A0A843V3P9_COLES</name>
<reference evidence="3" key="1">
    <citation type="submission" date="2017-07" db="EMBL/GenBank/DDBJ databases">
        <title>Taro Niue Genome Assembly and Annotation.</title>
        <authorList>
            <person name="Atibalentja N."/>
            <person name="Keating K."/>
            <person name="Fields C.J."/>
        </authorList>
    </citation>
    <scope>NUCLEOTIDE SEQUENCE</scope>
    <source>
        <strain evidence="3">Niue_2</strain>
        <tissue evidence="3">Leaf</tissue>
    </source>
</reference>
<feature type="compositionally biased region" description="Basic and acidic residues" evidence="1">
    <location>
        <begin position="160"/>
        <end position="181"/>
    </location>
</feature>
<evidence type="ECO:0000313" key="3">
    <source>
        <dbReference type="EMBL" id="MQL92942.1"/>
    </source>
</evidence>
<protein>
    <submittedName>
        <fullName evidence="3">Uncharacterized protein</fullName>
    </submittedName>
</protein>
<dbReference type="PANTHER" id="PTHR37198:SF1">
    <property type="entry name" value="NUCLEOLIN"/>
    <property type="match status" value="1"/>
</dbReference>
<evidence type="ECO:0000256" key="1">
    <source>
        <dbReference type="SAM" id="MobiDB-lite"/>
    </source>
</evidence>
<evidence type="ECO:0000313" key="4">
    <source>
        <dbReference type="Proteomes" id="UP000652761"/>
    </source>
</evidence>
<feature type="compositionally biased region" description="Basic and acidic residues" evidence="1">
    <location>
        <begin position="259"/>
        <end position="275"/>
    </location>
</feature>
<accession>A0A843V3P9</accession>
<feature type="compositionally biased region" description="Acidic residues" evidence="1">
    <location>
        <begin position="188"/>
        <end position="203"/>
    </location>
</feature>
<dbReference type="Proteomes" id="UP000652761">
    <property type="component" value="Unassembled WGS sequence"/>
</dbReference>
<keyword evidence="2" id="KW-0812">Transmembrane</keyword>
<organism evidence="3 4">
    <name type="scientific">Colocasia esculenta</name>
    <name type="common">Wild taro</name>
    <name type="synonym">Arum esculentum</name>
    <dbReference type="NCBI Taxonomy" id="4460"/>
    <lineage>
        <taxon>Eukaryota</taxon>
        <taxon>Viridiplantae</taxon>
        <taxon>Streptophyta</taxon>
        <taxon>Embryophyta</taxon>
        <taxon>Tracheophyta</taxon>
        <taxon>Spermatophyta</taxon>
        <taxon>Magnoliopsida</taxon>
        <taxon>Liliopsida</taxon>
        <taxon>Araceae</taxon>
        <taxon>Aroideae</taxon>
        <taxon>Colocasieae</taxon>
        <taxon>Colocasia</taxon>
    </lineage>
</organism>
<dbReference type="AlphaFoldDB" id="A0A843V3P9"/>
<feature type="region of interest" description="Disordered" evidence="1">
    <location>
        <begin position="146"/>
        <end position="348"/>
    </location>
</feature>
<feature type="compositionally biased region" description="Basic and acidic residues" evidence="1">
    <location>
        <begin position="284"/>
        <end position="316"/>
    </location>
</feature>
<proteinExistence type="predicted"/>
<gene>
    <name evidence="3" type="ORF">Taro_025579</name>
</gene>
<keyword evidence="2" id="KW-0472">Membrane</keyword>
<feature type="region of interest" description="Disordered" evidence="1">
    <location>
        <begin position="361"/>
        <end position="382"/>
    </location>
</feature>